<dbReference type="GO" id="GO:0004340">
    <property type="term" value="F:glucokinase activity"/>
    <property type="evidence" value="ECO:0007669"/>
    <property type="project" value="UniProtKB-EC"/>
</dbReference>
<dbReference type="InterPro" id="IPR043129">
    <property type="entry name" value="ATPase_NBD"/>
</dbReference>
<dbReference type="EC" id="2.7.1.2" evidence="2"/>
<evidence type="ECO:0000313" key="3">
    <source>
        <dbReference type="Proteomes" id="UP000316095"/>
    </source>
</evidence>
<keyword evidence="3" id="KW-1185">Reference proteome</keyword>
<keyword evidence="2" id="KW-0418">Kinase</keyword>
<dbReference type="CDD" id="cd23763">
    <property type="entry name" value="ASKHA_ATPase_ROK"/>
    <property type="match status" value="1"/>
</dbReference>
<evidence type="ECO:0000256" key="1">
    <source>
        <dbReference type="ARBA" id="ARBA00006479"/>
    </source>
</evidence>
<gene>
    <name evidence="2" type="primary">glcK</name>
    <name evidence="2" type="ORF">Pan54_25880</name>
</gene>
<dbReference type="PANTHER" id="PTHR18964">
    <property type="entry name" value="ROK (REPRESSOR, ORF, KINASE) FAMILY"/>
    <property type="match status" value="1"/>
</dbReference>
<dbReference type="SUPFAM" id="SSF53067">
    <property type="entry name" value="Actin-like ATPase domain"/>
    <property type="match status" value="1"/>
</dbReference>
<organism evidence="2 3">
    <name type="scientific">Rubinisphaera italica</name>
    <dbReference type="NCBI Taxonomy" id="2527969"/>
    <lineage>
        <taxon>Bacteria</taxon>
        <taxon>Pseudomonadati</taxon>
        <taxon>Planctomycetota</taxon>
        <taxon>Planctomycetia</taxon>
        <taxon>Planctomycetales</taxon>
        <taxon>Planctomycetaceae</taxon>
        <taxon>Rubinisphaera</taxon>
    </lineage>
</organism>
<comment type="similarity">
    <text evidence="1">Belongs to the ROK (NagC/XylR) family.</text>
</comment>
<dbReference type="RefSeq" id="WP_146503789.1">
    <property type="nucleotide sequence ID" value="NZ_SJPG01000001.1"/>
</dbReference>
<name>A0A5C5XHJ2_9PLAN</name>
<dbReference type="Proteomes" id="UP000316095">
    <property type="component" value="Unassembled WGS sequence"/>
</dbReference>
<proteinExistence type="inferred from homology"/>
<dbReference type="OrthoDB" id="9795247at2"/>
<reference evidence="2 3" key="1">
    <citation type="submission" date="2019-02" db="EMBL/GenBank/DDBJ databases">
        <title>Deep-cultivation of Planctomycetes and their phenomic and genomic characterization uncovers novel biology.</title>
        <authorList>
            <person name="Wiegand S."/>
            <person name="Jogler M."/>
            <person name="Boedeker C."/>
            <person name="Pinto D."/>
            <person name="Vollmers J."/>
            <person name="Rivas-Marin E."/>
            <person name="Kohn T."/>
            <person name="Peeters S.H."/>
            <person name="Heuer A."/>
            <person name="Rast P."/>
            <person name="Oberbeckmann S."/>
            <person name="Bunk B."/>
            <person name="Jeske O."/>
            <person name="Meyerdierks A."/>
            <person name="Storesund J.E."/>
            <person name="Kallscheuer N."/>
            <person name="Luecker S."/>
            <person name="Lage O.M."/>
            <person name="Pohl T."/>
            <person name="Merkel B.J."/>
            <person name="Hornburger P."/>
            <person name="Mueller R.-W."/>
            <person name="Bruemmer F."/>
            <person name="Labrenz M."/>
            <person name="Spormann A.M."/>
            <person name="Op Den Camp H."/>
            <person name="Overmann J."/>
            <person name="Amann R."/>
            <person name="Jetten M.S.M."/>
            <person name="Mascher T."/>
            <person name="Medema M.H."/>
            <person name="Devos D.P."/>
            <person name="Kaster A.-K."/>
            <person name="Ovreas L."/>
            <person name="Rohde M."/>
            <person name="Galperin M.Y."/>
            <person name="Jogler C."/>
        </authorList>
    </citation>
    <scope>NUCLEOTIDE SEQUENCE [LARGE SCALE GENOMIC DNA]</scope>
    <source>
        <strain evidence="2 3">Pan54</strain>
    </source>
</reference>
<dbReference type="EMBL" id="SJPG01000001">
    <property type="protein sequence ID" value="TWT61851.1"/>
    <property type="molecule type" value="Genomic_DNA"/>
</dbReference>
<protein>
    <submittedName>
        <fullName evidence="2">Glucokinase</fullName>
        <ecNumber evidence="2">2.7.1.2</ecNumber>
    </submittedName>
</protein>
<dbReference type="AlphaFoldDB" id="A0A5C5XHJ2"/>
<evidence type="ECO:0000313" key="2">
    <source>
        <dbReference type="EMBL" id="TWT61851.1"/>
    </source>
</evidence>
<accession>A0A5C5XHJ2</accession>
<keyword evidence="2" id="KW-0808">Transferase</keyword>
<sequence>MSDKNWIGFDLGGTKMLAAVFDENYKDLGRERKKTKGAQGPEAGLERVIKCIYDAIESSGVTLDSIAGIGIGCPGPIQPKKGILLQAPNLGWKNVPVAESLTKEFKKPVVVINDVDAGVYGEYLFGAGQGAESLLGVFPGTGIGGGFVQNGVILQGAKISCMEIGHIPTVPEGPIASAGLPGSLEAVASRLAMSALIAQASYRGQAPTVASSAGTDLANIRSGLLADALKKDSMVEDIMTRAVVQLGKSIAGFVHMLAPEKIVLGGGLVEAMPEFFSKKIKEGMKSWLLPAYQDVSEVVVAKLGDDAGIRGSAAWARKNFDNSENEKA</sequence>
<dbReference type="Pfam" id="PF00480">
    <property type="entry name" value="ROK"/>
    <property type="match status" value="1"/>
</dbReference>
<dbReference type="Gene3D" id="3.30.420.40">
    <property type="match status" value="2"/>
</dbReference>
<comment type="caution">
    <text evidence="2">The sequence shown here is derived from an EMBL/GenBank/DDBJ whole genome shotgun (WGS) entry which is preliminary data.</text>
</comment>
<dbReference type="InterPro" id="IPR000600">
    <property type="entry name" value="ROK"/>
</dbReference>
<dbReference type="PANTHER" id="PTHR18964:SF149">
    <property type="entry name" value="BIFUNCTIONAL UDP-N-ACETYLGLUCOSAMINE 2-EPIMERASE_N-ACETYLMANNOSAMINE KINASE"/>
    <property type="match status" value="1"/>
</dbReference>